<dbReference type="Pfam" id="PF00903">
    <property type="entry name" value="Glyoxalase"/>
    <property type="match status" value="1"/>
</dbReference>
<name>A0A229UQZ4_9BACL</name>
<reference evidence="2 3" key="1">
    <citation type="submission" date="2017-07" db="EMBL/GenBank/DDBJ databases">
        <title>Genome sequencing and assembly of Paenibacillus rigui.</title>
        <authorList>
            <person name="Mayilraj S."/>
        </authorList>
    </citation>
    <scope>NUCLEOTIDE SEQUENCE [LARGE SCALE GENOMIC DNA]</scope>
    <source>
        <strain evidence="2 3">JCM 16352</strain>
    </source>
</reference>
<keyword evidence="3" id="KW-1185">Reference proteome</keyword>
<dbReference type="InterPro" id="IPR029068">
    <property type="entry name" value="Glyas_Bleomycin-R_OHBP_Dase"/>
</dbReference>
<organism evidence="2 3">
    <name type="scientific">Paenibacillus rigui</name>
    <dbReference type="NCBI Taxonomy" id="554312"/>
    <lineage>
        <taxon>Bacteria</taxon>
        <taxon>Bacillati</taxon>
        <taxon>Bacillota</taxon>
        <taxon>Bacilli</taxon>
        <taxon>Bacillales</taxon>
        <taxon>Paenibacillaceae</taxon>
        <taxon>Paenibacillus</taxon>
    </lineage>
</organism>
<protein>
    <submittedName>
        <fullName evidence="2">Glyoxalase</fullName>
    </submittedName>
</protein>
<gene>
    <name evidence="2" type="ORF">CF651_13910</name>
</gene>
<dbReference type="PANTHER" id="PTHR36503:SF3">
    <property type="entry name" value="BLR0126 PROTEIN"/>
    <property type="match status" value="1"/>
</dbReference>
<proteinExistence type="predicted"/>
<dbReference type="PROSITE" id="PS51819">
    <property type="entry name" value="VOC"/>
    <property type="match status" value="1"/>
</dbReference>
<dbReference type="RefSeq" id="WP_094015476.1">
    <property type="nucleotide sequence ID" value="NZ_NMQW01000019.1"/>
</dbReference>
<sequence length="131" mass="14908">MATTDWVNKITEITLFVEDLHRSKAFYQETFKLEIIYEDESCTVFDYGNTSINLLNQSNAHELIKPAQVGRGGDGARFQFTIQVSDIDRVCDELEVRGVKLLNGPTTRPWGRRTACFADPDGHLWEIAQVL</sequence>
<evidence type="ECO:0000259" key="1">
    <source>
        <dbReference type="PROSITE" id="PS51819"/>
    </source>
</evidence>
<evidence type="ECO:0000313" key="3">
    <source>
        <dbReference type="Proteomes" id="UP000215509"/>
    </source>
</evidence>
<dbReference type="EMBL" id="NMQW01000019">
    <property type="protein sequence ID" value="OXM85671.1"/>
    <property type="molecule type" value="Genomic_DNA"/>
</dbReference>
<dbReference type="Gene3D" id="3.10.180.10">
    <property type="entry name" value="2,3-Dihydroxybiphenyl 1,2-Dioxygenase, domain 1"/>
    <property type="match status" value="1"/>
</dbReference>
<evidence type="ECO:0000313" key="2">
    <source>
        <dbReference type="EMBL" id="OXM85671.1"/>
    </source>
</evidence>
<dbReference type="InterPro" id="IPR004360">
    <property type="entry name" value="Glyas_Fos-R_dOase_dom"/>
</dbReference>
<feature type="domain" description="VOC" evidence="1">
    <location>
        <begin position="9"/>
        <end position="130"/>
    </location>
</feature>
<dbReference type="AlphaFoldDB" id="A0A229UQZ4"/>
<dbReference type="PANTHER" id="PTHR36503">
    <property type="entry name" value="BLR2520 PROTEIN"/>
    <property type="match status" value="1"/>
</dbReference>
<dbReference type="OrthoDB" id="9796521at2"/>
<dbReference type="InterPro" id="IPR037523">
    <property type="entry name" value="VOC_core"/>
</dbReference>
<comment type="caution">
    <text evidence="2">The sequence shown here is derived from an EMBL/GenBank/DDBJ whole genome shotgun (WGS) entry which is preliminary data.</text>
</comment>
<accession>A0A229UQZ4</accession>
<dbReference type="Proteomes" id="UP000215509">
    <property type="component" value="Unassembled WGS sequence"/>
</dbReference>
<dbReference type="SUPFAM" id="SSF54593">
    <property type="entry name" value="Glyoxalase/Bleomycin resistance protein/Dihydroxybiphenyl dioxygenase"/>
    <property type="match status" value="1"/>
</dbReference>